<dbReference type="EMBL" id="CM044707">
    <property type="protein sequence ID" value="KAI5655436.1"/>
    <property type="molecule type" value="Genomic_DNA"/>
</dbReference>
<gene>
    <name evidence="1" type="ORF">M9H77_32623</name>
</gene>
<reference evidence="2" key="1">
    <citation type="journal article" date="2023" name="Nat. Plants">
        <title>Single-cell RNA sequencing provides a high-resolution roadmap for understanding the multicellular compartmentation of specialized metabolism.</title>
        <authorList>
            <person name="Sun S."/>
            <person name="Shen X."/>
            <person name="Li Y."/>
            <person name="Li Y."/>
            <person name="Wang S."/>
            <person name="Li R."/>
            <person name="Zhang H."/>
            <person name="Shen G."/>
            <person name="Guo B."/>
            <person name="Wei J."/>
            <person name="Xu J."/>
            <person name="St-Pierre B."/>
            <person name="Chen S."/>
            <person name="Sun C."/>
        </authorList>
    </citation>
    <scope>NUCLEOTIDE SEQUENCE [LARGE SCALE GENOMIC DNA]</scope>
</reference>
<evidence type="ECO:0000313" key="2">
    <source>
        <dbReference type="Proteomes" id="UP001060085"/>
    </source>
</evidence>
<proteinExistence type="predicted"/>
<comment type="caution">
    <text evidence="1">The sequence shown here is derived from an EMBL/GenBank/DDBJ whole genome shotgun (WGS) entry which is preliminary data.</text>
</comment>
<organism evidence="1 2">
    <name type="scientific">Catharanthus roseus</name>
    <name type="common">Madagascar periwinkle</name>
    <name type="synonym">Vinca rosea</name>
    <dbReference type="NCBI Taxonomy" id="4058"/>
    <lineage>
        <taxon>Eukaryota</taxon>
        <taxon>Viridiplantae</taxon>
        <taxon>Streptophyta</taxon>
        <taxon>Embryophyta</taxon>
        <taxon>Tracheophyta</taxon>
        <taxon>Spermatophyta</taxon>
        <taxon>Magnoliopsida</taxon>
        <taxon>eudicotyledons</taxon>
        <taxon>Gunneridae</taxon>
        <taxon>Pentapetalae</taxon>
        <taxon>asterids</taxon>
        <taxon>lamiids</taxon>
        <taxon>Gentianales</taxon>
        <taxon>Apocynaceae</taxon>
        <taxon>Rauvolfioideae</taxon>
        <taxon>Vinceae</taxon>
        <taxon>Catharanthinae</taxon>
        <taxon>Catharanthus</taxon>
    </lineage>
</organism>
<accession>A0ACC0A3V1</accession>
<name>A0ACC0A3V1_CATRO</name>
<evidence type="ECO:0000313" key="1">
    <source>
        <dbReference type="EMBL" id="KAI5655436.1"/>
    </source>
</evidence>
<protein>
    <submittedName>
        <fullName evidence="1">Uncharacterized protein</fullName>
    </submittedName>
</protein>
<dbReference type="Proteomes" id="UP001060085">
    <property type="component" value="Linkage Group LG07"/>
</dbReference>
<sequence length="407" mass="45419">MAAAMASSGRATKLICSDAAAQGHPLSFFPSKRAVHFSHAQIKGPQEQMLDKRIFQKRQYQLAPILAKGTSDFSISSPSPTHVIRQFYFNINQKNLSQLDRLLSVECFFEDYSFPKPFQGKQEVLNFFKQLITSMGQNVEFNVEHLCEGDDNTATVKWHLEWKKKQIPFTRGCSYYELSRNGERLVIKKIQVVIESPLKPGGLSLLNIPPGFSSVCIYSQSYDPDLKTQAFFKIITSLFDAFPDAAESMVPKQSPFHISAVTKVLPYGFKAYHEPDYSVVCKAMEFHVYYLLFHVEDGTTYCKDFQQLKAPQGRLIPYKQEKPHIINYHSSLLSRFNHESNKEIATKGPRTGGTGGGLLKATIGSGSASVFDTCPSAASLSADLLGVTVLTVQVCEIKNSQLIASKT</sequence>
<keyword evidence="2" id="KW-1185">Reference proteome</keyword>